<proteinExistence type="predicted"/>
<dbReference type="Proteomes" id="UP000316621">
    <property type="component" value="Chromosome 7"/>
</dbReference>
<dbReference type="AlphaFoldDB" id="A0A4Y7KC33"/>
<accession>A0A4Y7KC33</accession>
<evidence type="ECO:0000313" key="2">
    <source>
        <dbReference type="Proteomes" id="UP000316621"/>
    </source>
</evidence>
<evidence type="ECO:0000313" key="1">
    <source>
        <dbReference type="EMBL" id="RZC69902.1"/>
    </source>
</evidence>
<sequence length="52" mass="5819">MVFVILPLPVLKVLNQRSQAVEIAFYNASCKEAEQRSPDSILEPVFVDDLQG</sequence>
<keyword evidence="2" id="KW-1185">Reference proteome</keyword>
<gene>
    <name evidence="1" type="ORF">C5167_033731</name>
</gene>
<dbReference type="EMBL" id="CM010721">
    <property type="protein sequence ID" value="RZC69902.1"/>
    <property type="molecule type" value="Genomic_DNA"/>
</dbReference>
<reference evidence="1 2" key="1">
    <citation type="journal article" date="2018" name="Science">
        <title>The opium poppy genome and morphinan production.</title>
        <authorList>
            <person name="Guo L."/>
            <person name="Winzer T."/>
            <person name="Yang X."/>
            <person name="Li Y."/>
            <person name="Ning Z."/>
            <person name="He Z."/>
            <person name="Teodor R."/>
            <person name="Lu Y."/>
            <person name="Bowser T.A."/>
            <person name="Graham I.A."/>
            <person name="Ye K."/>
        </authorList>
    </citation>
    <scope>NUCLEOTIDE SEQUENCE [LARGE SCALE GENOMIC DNA]</scope>
    <source>
        <strain evidence="2">cv. HN1</strain>
        <tissue evidence="1">Leaves</tissue>
    </source>
</reference>
<dbReference type="Gramene" id="RZC69902">
    <property type="protein sequence ID" value="RZC69902"/>
    <property type="gene ID" value="C5167_033731"/>
</dbReference>
<protein>
    <submittedName>
        <fullName evidence="1">Uncharacterized protein</fullName>
    </submittedName>
</protein>
<organism evidence="1 2">
    <name type="scientific">Papaver somniferum</name>
    <name type="common">Opium poppy</name>
    <dbReference type="NCBI Taxonomy" id="3469"/>
    <lineage>
        <taxon>Eukaryota</taxon>
        <taxon>Viridiplantae</taxon>
        <taxon>Streptophyta</taxon>
        <taxon>Embryophyta</taxon>
        <taxon>Tracheophyta</taxon>
        <taxon>Spermatophyta</taxon>
        <taxon>Magnoliopsida</taxon>
        <taxon>Ranunculales</taxon>
        <taxon>Papaveraceae</taxon>
        <taxon>Papaveroideae</taxon>
        <taxon>Papaver</taxon>
    </lineage>
</organism>
<name>A0A4Y7KC33_PAPSO</name>